<reference evidence="2" key="1">
    <citation type="submission" date="2020-02" db="EMBL/GenBank/DDBJ databases">
        <authorList>
            <person name="Gao J."/>
            <person name="Sun J."/>
        </authorList>
    </citation>
    <scope>NUCLEOTIDE SEQUENCE</scope>
    <source>
        <strain evidence="2">602-2</strain>
    </source>
</reference>
<protein>
    <submittedName>
        <fullName evidence="2">Uncharacterized protein</fullName>
    </submittedName>
</protein>
<dbReference type="EMBL" id="JAAKGT010000003">
    <property type="protein sequence ID" value="NGM49879.1"/>
    <property type="molecule type" value="Genomic_DNA"/>
</dbReference>
<keyword evidence="1" id="KW-1133">Transmembrane helix</keyword>
<feature type="transmembrane region" description="Helical" evidence="1">
    <location>
        <begin position="59"/>
        <end position="79"/>
    </location>
</feature>
<dbReference type="AlphaFoldDB" id="A0A6G4QWQ5"/>
<feature type="transmembrane region" description="Helical" evidence="1">
    <location>
        <begin position="85"/>
        <end position="104"/>
    </location>
</feature>
<proteinExistence type="predicted"/>
<feature type="transmembrane region" description="Helical" evidence="1">
    <location>
        <begin position="166"/>
        <end position="183"/>
    </location>
</feature>
<comment type="caution">
    <text evidence="2">The sequence shown here is derived from an EMBL/GenBank/DDBJ whole genome shotgun (WGS) entry which is preliminary data.</text>
</comment>
<dbReference type="RefSeq" id="WP_165258187.1">
    <property type="nucleotide sequence ID" value="NZ_JAAKGT010000003.1"/>
</dbReference>
<sequence length="192" mass="21141">MSNSLFSAQASFEGRFEPEGDGYLFRHALTSPGYRVSAEERDRFVADFARTQKRALRTVFILMLVLGLAGVAWVMAFGGKMDVPIAMTVFGLTLVNVVVVQRAWDAPRRALSDRTPATEGLPKDQGKREGLRRLRWTNLAAVCGVAALVAWNGYAGDPQLSGHGRAWLGMAGFLVVLVAVQAFRKWRVERGD</sequence>
<name>A0A6G4QWQ5_9CAUL</name>
<evidence type="ECO:0000256" key="1">
    <source>
        <dbReference type="SAM" id="Phobius"/>
    </source>
</evidence>
<organism evidence="2">
    <name type="scientific">Caulobacter sp. 602-2</name>
    <dbReference type="NCBI Taxonomy" id="2710887"/>
    <lineage>
        <taxon>Bacteria</taxon>
        <taxon>Pseudomonadati</taxon>
        <taxon>Pseudomonadota</taxon>
        <taxon>Alphaproteobacteria</taxon>
        <taxon>Caulobacterales</taxon>
        <taxon>Caulobacteraceae</taxon>
        <taxon>Caulobacter</taxon>
    </lineage>
</organism>
<accession>A0A6G4QWQ5</accession>
<feature type="transmembrane region" description="Helical" evidence="1">
    <location>
        <begin position="136"/>
        <end position="154"/>
    </location>
</feature>
<evidence type="ECO:0000313" key="2">
    <source>
        <dbReference type="EMBL" id="NGM49879.1"/>
    </source>
</evidence>
<keyword evidence="1" id="KW-0472">Membrane</keyword>
<gene>
    <name evidence="2" type="ORF">G5B46_09705</name>
</gene>
<keyword evidence="1" id="KW-0812">Transmembrane</keyword>